<evidence type="ECO:0000259" key="1">
    <source>
        <dbReference type="Pfam" id="PF18598"/>
    </source>
</evidence>
<dbReference type="InterPro" id="IPR041485">
    <property type="entry name" value="TetR_C_36"/>
</dbReference>
<gene>
    <name evidence="2" type="ORF">SRB5_05780</name>
</gene>
<dbReference type="Gene3D" id="1.10.357.10">
    <property type="entry name" value="Tetracycline Repressor, domain 2"/>
    <property type="match status" value="1"/>
</dbReference>
<accession>A0A7K0CAJ2</accession>
<dbReference type="AlphaFoldDB" id="A0A7K0CAJ2"/>
<sequence length="192" mass="21080">MPSARRVIDHDTALTAARRRFVATGGLPMDEVCRDLNVSRATLYRVVGSRDLLLGDVLWQLARRTLDMAVHETRGAGASGVELLLGTADRFERAVARFAPVQRLLREEPVDALRVLFTGSGRVHERMVDAWAGLLREARRSGELAELPFGVDESAYALVRVGESMLYGDLLAGVVPDGELAERLRRTILCAG</sequence>
<comment type="caution">
    <text evidence="2">The sequence shown here is derived from an EMBL/GenBank/DDBJ whole genome shotgun (WGS) entry which is preliminary data.</text>
</comment>
<feature type="domain" description="QsdR TetR regulatory C-terminal" evidence="1">
    <location>
        <begin position="79"/>
        <end position="189"/>
    </location>
</feature>
<proteinExistence type="predicted"/>
<dbReference type="Pfam" id="PF18598">
    <property type="entry name" value="TetR_C_36"/>
    <property type="match status" value="1"/>
</dbReference>
<reference evidence="2 3" key="1">
    <citation type="submission" date="2019-10" db="EMBL/GenBank/DDBJ databases">
        <title>Streptomyces smaragdinus sp. nov. and Streptomyces fabii sp. nov., isolated from the gut of fungus growing-termite Macrotermes natalensis.</title>
        <authorList>
            <person name="Schwitalla J."/>
            <person name="Benndorf R."/>
            <person name="Martin K."/>
            <person name="De Beer W."/>
            <person name="Kaster A.-K."/>
            <person name="Vollmers J."/>
            <person name="Poulsen M."/>
            <person name="Beemelmanns C."/>
        </authorList>
    </citation>
    <scope>NUCLEOTIDE SEQUENCE [LARGE SCALE GENOMIC DNA]</scope>
    <source>
        <strain evidence="2 3">RB5</strain>
    </source>
</reference>
<dbReference type="RefSeq" id="WP_153449742.1">
    <property type="nucleotide sequence ID" value="NZ_WEGJ01000001.1"/>
</dbReference>
<name>A0A7K0CAJ2_9ACTN</name>
<dbReference type="OrthoDB" id="158903at2"/>
<evidence type="ECO:0000313" key="2">
    <source>
        <dbReference type="EMBL" id="MQY10470.1"/>
    </source>
</evidence>
<keyword evidence="3" id="KW-1185">Reference proteome</keyword>
<protein>
    <recommendedName>
        <fullName evidence="1">QsdR TetR regulatory C-terminal domain-containing protein</fullName>
    </recommendedName>
</protein>
<evidence type="ECO:0000313" key="3">
    <source>
        <dbReference type="Proteomes" id="UP000466345"/>
    </source>
</evidence>
<organism evidence="2 3">
    <name type="scientific">Streptomyces smaragdinus</name>
    <dbReference type="NCBI Taxonomy" id="2585196"/>
    <lineage>
        <taxon>Bacteria</taxon>
        <taxon>Bacillati</taxon>
        <taxon>Actinomycetota</taxon>
        <taxon>Actinomycetes</taxon>
        <taxon>Kitasatosporales</taxon>
        <taxon>Streptomycetaceae</taxon>
        <taxon>Streptomyces</taxon>
    </lineage>
</organism>
<dbReference type="EMBL" id="WEGJ01000001">
    <property type="protein sequence ID" value="MQY10470.1"/>
    <property type="molecule type" value="Genomic_DNA"/>
</dbReference>
<dbReference type="InterPro" id="IPR009057">
    <property type="entry name" value="Homeodomain-like_sf"/>
</dbReference>
<dbReference type="Proteomes" id="UP000466345">
    <property type="component" value="Unassembled WGS sequence"/>
</dbReference>
<dbReference type="SUPFAM" id="SSF46689">
    <property type="entry name" value="Homeodomain-like"/>
    <property type="match status" value="1"/>
</dbReference>